<dbReference type="FunFam" id="2.40.30.10:FF:000054">
    <property type="entry name" value="Translation initiation factor IF-2"/>
    <property type="match status" value="1"/>
</dbReference>
<evidence type="ECO:0000256" key="7">
    <source>
        <dbReference type="ARBA" id="ARBA00025162"/>
    </source>
</evidence>
<dbReference type="EMBL" id="AP013293">
    <property type="protein sequence ID" value="BAO66363.1"/>
    <property type="molecule type" value="Genomic_DNA"/>
</dbReference>
<feature type="binding site" evidence="8">
    <location>
        <begin position="174"/>
        <end position="177"/>
    </location>
    <ligand>
        <name>GTP</name>
        <dbReference type="ChEBI" id="CHEBI:37565"/>
    </ligand>
</feature>
<dbReference type="SUPFAM" id="SSF50447">
    <property type="entry name" value="Translation proteins"/>
    <property type="match status" value="2"/>
</dbReference>
<evidence type="ECO:0000256" key="5">
    <source>
        <dbReference type="ARBA" id="ARBA00022917"/>
    </source>
</evidence>
<evidence type="ECO:0000256" key="4">
    <source>
        <dbReference type="ARBA" id="ARBA00022741"/>
    </source>
</evidence>
<dbReference type="InterPro" id="IPR009000">
    <property type="entry name" value="Transl_B-barrel_sf"/>
</dbReference>
<evidence type="ECO:0000259" key="10">
    <source>
        <dbReference type="PROSITE" id="PS51722"/>
    </source>
</evidence>
<dbReference type="GO" id="GO:0005737">
    <property type="term" value="C:cytoplasm"/>
    <property type="evidence" value="ECO:0007669"/>
    <property type="project" value="UniProtKB-SubCell"/>
</dbReference>
<keyword evidence="8" id="KW-0963">Cytoplasm</keyword>
<dbReference type="InterPro" id="IPR027417">
    <property type="entry name" value="P-loop_NTPase"/>
</dbReference>
<dbReference type="InterPro" id="IPR000178">
    <property type="entry name" value="TF_IF2_bacterial-like"/>
</dbReference>
<dbReference type="NCBIfam" id="TIGR00231">
    <property type="entry name" value="small_GTP"/>
    <property type="match status" value="1"/>
</dbReference>
<dbReference type="InterPro" id="IPR053905">
    <property type="entry name" value="EF-G-like_DII"/>
</dbReference>
<dbReference type="PANTHER" id="PTHR43381">
    <property type="entry name" value="TRANSLATION INITIATION FACTOR IF-2-RELATED"/>
    <property type="match status" value="1"/>
</dbReference>
<dbReference type="PROSITE" id="PS01176">
    <property type="entry name" value="IF2"/>
    <property type="match status" value="1"/>
</dbReference>
<feature type="domain" description="Tr-type G" evidence="10">
    <location>
        <begin position="64"/>
        <end position="234"/>
    </location>
</feature>
<accession>A0AAD1AY46</accession>
<keyword evidence="3 8" id="KW-0396">Initiation factor</keyword>
<dbReference type="InterPro" id="IPR005225">
    <property type="entry name" value="Small_GTP-bd"/>
</dbReference>
<dbReference type="InterPro" id="IPR023115">
    <property type="entry name" value="TIF_IF2_dom3"/>
</dbReference>
<dbReference type="GO" id="GO:0003743">
    <property type="term" value="F:translation initiation factor activity"/>
    <property type="evidence" value="ECO:0007669"/>
    <property type="project" value="UniProtKB-UniRule"/>
</dbReference>
<dbReference type="RefSeq" id="WP_201277726.1">
    <property type="nucleotide sequence ID" value="NZ_AP013293.1"/>
</dbReference>
<dbReference type="SUPFAM" id="SSF52540">
    <property type="entry name" value="P-loop containing nucleoside triphosphate hydrolases"/>
    <property type="match status" value="1"/>
</dbReference>
<keyword evidence="6 8" id="KW-0342">GTP-binding</keyword>
<evidence type="ECO:0000256" key="1">
    <source>
        <dbReference type="ARBA" id="ARBA00007733"/>
    </source>
</evidence>
<comment type="similarity">
    <text evidence="1 8 9">Belongs to the TRAFAC class translation factor GTPase superfamily. Classic translation factor GTPase family. IF-2 subfamily.</text>
</comment>
<dbReference type="AlphaFoldDB" id="A0AAD1AY46"/>
<dbReference type="CDD" id="cd03702">
    <property type="entry name" value="IF2_mtIF2_II"/>
    <property type="match status" value="1"/>
</dbReference>
<evidence type="ECO:0000256" key="2">
    <source>
        <dbReference type="ARBA" id="ARBA00020675"/>
    </source>
</evidence>
<sequence length="558" mass="62476">MNINSVDIIKSCISLGIMVTLNQRLDAETLTLVADEFGYSIELIGTYLEKAIQGEKDTEKDLKPRSPVVTIMGHVDHGKTSLLDYIRKTNIIAGEYGGITQHVGAYNVKFKKGNSITFLDTPGHEAFTSMRARGTKITDIVVIVIATDDDVMPQTKEAISHAQLAGVPIIFALNKIDKINSNTDNIRIKLSEMNFLFKEWGGKYQAQEISAKFGLGINELLEKILLEAKILNLKANPNKTAVGTVIESYLDKGRGYCTSLLIQGGTLKVGDYIVAGNFHGKVKIILNERGNHIKKVYPSKPGIILGLNGAPTSGERFKVFQDEKEAKRLASKKNQLKKEYKIRYKKTITLEEIVKKVSLKNFKELKLIVKGDMNGSVEALIDSIEKLSTNYFVIKIIYYNIGHITESDVLLAKASDAIIIGFNVECSLKSKIFAEKNKIEIRLYYLIYNIINDFKNTLNLIKLNKKKTIILGKAKVLNSFKKKNKENIAGCLILNGKIIRNSKISLIRNGVIVYNGILFSLKRFKNDVKEVNKGYECGIIIKDFNDIKIGDIIECYQH</sequence>
<dbReference type="InterPro" id="IPR006847">
    <property type="entry name" value="IF2_N"/>
</dbReference>
<proteinExistence type="inferred from homology"/>
<name>A0AAD1AY46_9FLAO</name>
<evidence type="ECO:0000256" key="8">
    <source>
        <dbReference type="HAMAP-Rule" id="MF_00100"/>
    </source>
</evidence>
<evidence type="ECO:0000256" key="9">
    <source>
        <dbReference type="RuleBase" id="RU000644"/>
    </source>
</evidence>
<keyword evidence="5 8" id="KW-0648">Protein biosynthesis</keyword>
<dbReference type="FunFam" id="3.40.50.10050:FF:000001">
    <property type="entry name" value="Translation initiation factor IF-2"/>
    <property type="match status" value="1"/>
</dbReference>
<dbReference type="Pfam" id="PF22042">
    <property type="entry name" value="EF-G_D2"/>
    <property type="match status" value="1"/>
</dbReference>
<dbReference type="InterPro" id="IPR000795">
    <property type="entry name" value="T_Tr_GTP-bd_dom"/>
</dbReference>
<dbReference type="Gene3D" id="2.40.30.10">
    <property type="entry name" value="Translation factors"/>
    <property type="match status" value="2"/>
</dbReference>
<dbReference type="GO" id="GO:0005525">
    <property type="term" value="F:GTP binding"/>
    <property type="evidence" value="ECO:0007669"/>
    <property type="project" value="UniProtKB-KW"/>
</dbReference>
<feature type="binding site" evidence="8">
    <location>
        <begin position="73"/>
        <end position="80"/>
    </location>
    <ligand>
        <name>GTP</name>
        <dbReference type="ChEBI" id="CHEBI:37565"/>
    </ligand>
</feature>
<dbReference type="CDD" id="cd03692">
    <property type="entry name" value="mtIF2_IVc"/>
    <property type="match status" value="1"/>
</dbReference>
<dbReference type="InterPro" id="IPR044145">
    <property type="entry name" value="IF2_II"/>
</dbReference>
<comment type="function">
    <text evidence="7 8 9">One of the essential components for the initiation of protein synthesis. Protects formylmethionyl-tRNA from spontaneous hydrolysis and promotes its binding to the 30S ribosomal subunits. Also involved in the hydrolysis of GTP during the formation of the 70S ribosomal complex.</text>
</comment>
<reference evidence="11 12" key="1">
    <citation type="journal article" date="2014" name="ISME J.">
        <title>Swapping symbionts in spittlebugs: evolutionary replacement of a reduced genome symbiont.</title>
        <authorList>
            <person name="Koga R."/>
            <person name="Moran N.A."/>
        </authorList>
    </citation>
    <scope>NUCLEOTIDE SEQUENCE [LARGE SCALE GENOMIC DNA]</scope>
    <source>
        <strain evidence="11 12">PSPU</strain>
    </source>
</reference>
<organism evidence="11 12">
    <name type="scientific">Candidatus Karelsulcia muelleri PSPU</name>
    <dbReference type="NCBI Taxonomy" id="1189303"/>
    <lineage>
        <taxon>Bacteria</taxon>
        <taxon>Pseudomonadati</taxon>
        <taxon>Bacteroidota</taxon>
        <taxon>Flavobacteriia</taxon>
        <taxon>Flavobacteriales</taxon>
        <taxon>Candidatus Karelsulcia</taxon>
    </lineage>
</organism>
<dbReference type="FunFam" id="2.40.30.10:FF:000008">
    <property type="entry name" value="Translation initiation factor IF-2"/>
    <property type="match status" value="1"/>
</dbReference>
<dbReference type="FunFam" id="3.40.50.300:FF:000019">
    <property type="entry name" value="Translation initiation factor IF-2"/>
    <property type="match status" value="1"/>
</dbReference>
<dbReference type="GO" id="GO:0003924">
    <property type="term" value="F:GTPase activity"/>
    <property type="evidence" value="ECO:0007669"/>
    <property type="project" value="UniProtKB-UniRule"/>
</dbReference>
<dbReference type="Proteomes" id="UP000031659">
    <property type="component" value="Chromosome"/>
</dbReference>
<dbReference type="InterPro" id="IPR036925">
    <property type="entry name" value="TIF_IF2_dom3_sf"/>
</dbReference>
<keyword evidence="4 8" id="KW-0547">Nucleotide-binding</keyword>
<comment type="caution">
    <text evidence="8">Lacks conserved residue(s) required for the propagation of feature annotation.</text>
</comment>
<comment type="subcellular location">
    <subcellularLocation>
        <location evidence="8">Cytoplasm</location>
    </subcellularLocation>
</comment>
<dbReference type="Pfam" id="PF00009">
    <property type="entry name" value="GTP_EFTU"/>
    <property type="match status" value="1"/>
</dbReference>
<dbReference type="SUPFAM" id="SSF52156">
    <property type="entry name" value="Initiation factor IF2/eIF5b, domain 3"/>
    <property type="match status" value="1"/>
</dbReference>
<dbReference type="HAMAP" id="MF_00100_B">
    <property type="entry name" value="IF_2_B"/>
    <property type="match status" value="1"/>
</dbReference>
<dbReference type="PANTHER" id="PTHR43381:SF5">
    <property type="entry name" value="TR-TYPE G DOMAIN-CONTAINING PROTEIN"/>
    <property type="match status" value="1"/>
</dbReference>
<dbReference type="InterPro" id="IPR015760">
    <property type="entry name" value="TIF_IF2"/>
</dbReference>
<dbReference type="CDD" id="cd01887">
    <property type="entry name" value="IF2_eIF5B"/>
    <property type="match status" value="1"/>
</dbReference>
<dbReference type="PROSITE" id="PS51722">
    <property type="entry name" value="G_TR_2"/>
    <property type="match status" value="1"/>
</dbReference>
<dbReference type="Gene3D" id="3.40.50.300">
    <property type="entry name" value="P-loop containing nucleotide triphosphate hydrolases"/>
    <property type="match status" value="1"/>
</dbReference>
<gene>
    <name evidence="8 11" type="primary">infB</name>
    <name evidence="11" type="ORF">SMPSPU_214</name>
</gene>
<dbReference type="NCBIfam" id="TIGR00487">
    <property type="entry name" value="IF-2"/>
    <property type="match status" value="1"/>
</dbReference>
<dbReference type="Pfam" id="PF04760">
    <property type="entry name" value="IF2_N"/>
    <property type="match status" value="1"/>
</dbReference>
<dbReference type="Gene3D" id="3.40.50.10050">
    <property type="entry name" value="Translation initiation factor IF- 2, domain 3"/>
    <property type="match status" value="1"/>
</dbReference>
<evidence type="ECO:0000256" key="3">
    <source>
        <dbReference type="ARBA" id="ARBA00022540"/>
    </source>
</evidence>
<feature type="binding site" evidence="8">
    <location>
        <begin position="120"/>
        <end position="124"/>
    </location>
    <ligand>
        <name>GTP</name>
        <dbReference type="ChEBI" id="CHEBI:37565"/>
    </ligand>
</feature>
<dbReference type="Pfam" id="PF11987">
    <property type="entry name" value="IF-2"/>
    <property type="match status" value="1"/>
</dbReference>
<evidence type="ECO:0000256" key="6">
    <source>
        <dbReference type="ARBA" id="ARBA00023134"/>
    </source>
</evidence>
<protein>
    <recommendedName>
        <fullName evidence="2 8">Translation initiation factor IF-2</fullName>
    </recommendedName>
</protein>
<evidence type="ECO:0000313" key="12">
    <source>
        <dbReference type="Proteomes" id="UP000031659"/>
    </source>
</evidence>
<dbReference type="KEGG" id="smup:SMPSPU_214"/>
<evidence type="ECO:0000313" key="11">
    <source>
        <dbReference type="EMBL" id="BAO66363.1"/>
    </source>
</evidence>